<organism evidence="1 2">
    <name type="scientific">Centaurea solstitialis</name>
    <name type="common">yellow star-thistle</name>
    <dbReference type="NCBI Taxonomy" id="347529"/>
    <lineage>
        <taxon>Eukaryota</taxon>
        <taxon>Viridiplantae</taxon>
        <taxon>Streptophyta</taxon>
        <taxon>Embryophyta</taxon>
        <taxon>Tracheophyta</taxon>
        <taxon>Spermatophyta</taxon>
        <taxon>Magnoliopsida</taxon>
        <taxon>eudicotyledons</taxon>
        <taxon>Gunneridae</taxon>
        <taxon>Pentapetalae</taxon>
        <taxon>asterids</taxon>
        <taxon>campanulids</taxon>
        <taxon>Asterales</taxon>
        <taxon>Asteraceae</taxon>
        <taxon>Carduoideae</taxon>
        <taxon>Cardueae</taxon>
        <taxon>Centaureinae</taxon>
        <taxon>Centaurea</taxon>
    </lineage>
</organism>
<gene>
    <name evidence="1" type="ORF">OSB04_001927</name>
</gene>
<evidence type="ECO:0000313" key="1">
    <source>
        <dbReference type="EMBL" id="KAJ9565961.1"/>
    </source>
</evidence>
<dbReference type="EMBL" id="JARYMX010000001">
    <property type="protein sequence ID" value="KAJ9565961.1"/>
    <property type="molecule type" value="Genomic_DNA"/>
</dbReference>
<evidence type="ECO:0000313" key="2">
    <source>
        <dbReference type="Proteomes" id="UP001172457"/>
    </source>
</evidence>
<name>A0AA38U2H4_9ASTR</name>
<proteinExistence type="predicted"/>
<comment type="caution">
    <text evidence="1">The sequence shown here is derived from an EMBL/GenBank/DDBJ whole genome shotgun (WGS) entry which is preliminary data.</text>
</comment>
<dbReference type="Proteomes" id="UP001172457">
    <property type="component" value="Chromosome 1"/>
</dbReference>
<accession>A0AA38U2H4</accession>
<protein>
    <submittedName>
        <fullName evidence="1">Uncharacterized protein</fullName>
    </submittedName>
</protein>
<keyword evidence="2" id="KW-1185">Reference proteome</keyword>
<sequence length="107" mass="12137">MVAKDEGGVGVLCLKSMNIALLSKWSWKFEVGSNSLWKDFMAEFFGNLDFSKIFGGVLERQMGRLWYTIKILLKKLTKRFLSKKDGCYRMVFGKGIGTGIQTSVIEL</sequence>
<reference evidence="1" key="1">
    <citation type="submission" date="2023-03" db="EMBL/GenBank/DDBJ databases">
        <title>Chromosome-scale reference genome and RAD-based genetic map of yellow starthistle (Centaurea solstitialis) reveal putative structural variation and QTLs associated with invader traits.</title>
        <authorList>
            <person name="Reatini B."/>
            <person name="Cang F.A."/>
            <person name="Jiang Q."/>
            <person name="Mckibben M.T.W."/>
            <person name="Barker M.S."/>
            <person name="Rieseberg L.H."/>
            <person name="Dlugosch K.M."/>
        </authorList>
    </citation>
    <scope>NUCLEOTIDE SEQUENCE</scope>
    <source>
        <strain evidence="1">CAN-66</strain>
        <tissue evidence="1">Leaf</tissue>
    </source>
</reference>
<dbReference type="AlphaFoldDB" id="A0AA38U2H4"/>